<feature type="transmembrane region" description="Helical" evidence="1">
    <location>
        <begin position="236"/>
        <end position="258"/>
    </location>
</feature>
<evidence type="ECO:0000313" key="4">
    <source>
        <dbReference type="Proteomes" id="UP000177082"/>
    </source>
</evidence>
<gene>
    <name evidence="3" type="ORF">A2961_00220</name>
</gene>
<comment type="caution">
    <text evidence="3">The sequence shown here is derived from an EMBL/GenBank/DDBJ whole genome shotgun (WGS) entry which is preliminary data.</text>
</comment>
<sequence length="1087" mass="123677">MKAFFYIFKSSEILVRLTYGLVGIALIAGSMYILGGHAYLSGTWGTDTRSIISMLVWVDKYFPNVPFWYPLAGGGISLTHAYPVFSLYIISFIKRVSELNLIQTFTLVGFSSILAFAASIYVFVSIRFKNQTAALIASIFYLISPIAWTWLTDWGFYAESIAHAFVVPAILFWDLFFVLFVKKDWGLRTRIFLLITVVLTTMAMRNHFLAGFALIRFYSFYVIGFTLLNKGQRKQILIRGTIALLIIAVFSYLAALTFTVPFQRYENTASQAGVSGSVGNYTIEDYNRSLPGLLNVGGFATYKKDDFLWAIRGFSFTPLVSIFALIGIVLSIRDKRKLTFAIYSILAVLSLSGHYLLLRARIPYPFNILVISGTGWRETFMIMRFVWPTLAAFGIIGLVSLPLFWVKNRFVAVVKCLVVATLSLLIAFGILYLDKSREIDFGPPIYRYGAQGLDTRNIWQARDSDNNFGNFDVCVEIALNSHLEGDDKIWCNSSLAEYFPPLAVQNWCLEAPKRESIFTNELPGLCYPDNLSRGDVVQFLAGCDSPNYKFINLCRLKFGSVIEQLSIDNWPAFKLPTGYNPNPELKNLLNKIMNLNANARIDFSPYLSNYSMVAPIYTIDTNLSQIHTYVASASLIHRFQGWQQIVYYLNDPQYDDPNLVNNIAKWFGINYVFTVSNQYTDNEVPIFERAGWKVLEGSYNDGILEFPQANSLAELSNRKTALVISQKKVDAYDQVLTISLLGVLNYDDAFIVWGKDSIDDYSFEDFKKFDLVILQGYSYRNKKSANSILNQYVESGGSVFIDTGWESVVPDWQNDHPLDIIPLQKTEWKSLSMSSFFYNGDNKFTSDVDITKFAPLIYQNSAWKVSTSALTELKPWARSEVIYEDYPLVVYGQIGQGKVVWSGMNLFAHAKQKDKVNRDEIKLLTNIFSWLLQTDGKKIYEISYTRRDPDNLDFVVNEKVDNGGYLLWKEGYHPDMKAQLISKNKSEVKNLNIYRAGPGWALIEVPDMEQGDLIHYSYNKPFIETFASLVSTSTYIFLILAVLDWFMGKHSIIGRLSAFGINKARLMYLKMKGKTTSWIGKDSEDEY</sequence>
<organism evidence="3 4">
    <name type="scientific">Candidatus Woesebacteria bacterium RIFCSPLOWO2_01_FULL_39_21</name>
    <dbReference type="NCBI Taxonomy" id="1802519"/>
    <lineage>
        <taxon>Bacteria</taxon>
        <taxon>Candidatus Woeseibacteriota</taxon>
    </lineage>
</organism>
<dbReference type="AlphaFoldDB" id="A0A1F8BJW7"/>
<feature type="transmembrane region" description="Helical" evidence="1">
    <location>
        <begin position="385"/>
        <end position="405"/>
    </location>
</feature>
<keyword evidence="1" id="KW-1133">Transmembrane helix</keyword>
<evidence type="ECO:0000256" key="1">
    <source>
        <dbReference type="SAM" id="Phobius"/>
    </source>
</evidence>
<keyword evidence="1" id="KW-0472">Membrane</keyword>
<dbReference type="InterPro" id="IPR029062">
    <property type="entry name" value="Class_I_gatase-like"/>
</dbReference>
<feature type="transmembrane region" description="Helical" evidence="1">
    <location>
        <begin position="338"/>
        <end position="357"/>
    </location>
</feature>
<dbReference type="STRING" id="1802519.A2961_00220"/>
<dbReference type="Proteomes" id="UP000177082">
    <property type="component" value="Unassembled WGS sequence"/>
</dbReference>
<feature type="domain" description="Membrane protein 6-pyruvoyl-tetrahydropterin synthase-related" evidence="2">
    <location>
        <begin position="755"/>
        <end position="906"/>
    </location>
</feature>
<feature type="transmembrane region" description="Helical" evidence="1">
    <location>
        <begin position="132"/>
        <end position="151"/>
    </location>
</feature>
<keyword evidence="1" id="KW-0812">Transmembrane</keyword>
<dbReference type="EMBL" id="MGHF01000007">
    <property type="protein sequence ID" value="OGM64302.1"/>
    <property type="molecule type" value="Genomic_DNA"/>
</dbReference>
<accession>A0A1F8BJW7</accession>
<feature type="transmembrane region" description="Helical" evidence="1">
    <location>
        <begin position="105"/>
        <end position="126"/>
    </location>
</feature>
<dbReference type="InterPro" id="IPR018776">
    <property type="entry name" value="Membrane_prot_PTPS-rel_domain"/>
</dbReference>
<evidence type="ECO:0000259" key="2">
    <source>
        <dbReference type="Pfam" id="PF10131"/>
    </source>
</evidence>
<feature type="transmembrane region" description="Helical" evidence="1">
    <location>
        <begin position="21"/>
        <end position="40"/>
    </location>
</feature>
<protein>
    <recommendedName>
        <fullName evidence="2">Membrane protein 6-pyruvoyl-tetrahydropterin synthase-related domain-containing protein</fullName>
    </recommendedName>
</protein>
<feature type="transmembrane region" description="Helical" evidence="1">
    <location>
        <begin position="163"/>
        <end position="181"/>
    </location>
</feature>
<dbReference type="Gene3D" id="3.40.50.880">
    <property type="match status" value="1"/>
</dbReference>
<reference evidence="3 4" key="1">
    <citation type="journal article" date="2016" name="Nat. Commun.">
        <title>Thousands of microbial genomes shed light on interconnected biogeochemical processes in an aquifer system.</title>
        <authorList>
            <person name="Anantharaman K."/>
            <person name="Brown C.T."/>
            <person name="Hug L.A."/>
            <person name="Sharon I."/>
            <person name="Castelle C.J."/>
            <person name="Probst A.J."/>
            <person name="Thomas B.C."/>
            <person name="Singh A."/>
            <person name="Wilkins M.J."/>
            <person name="Karaoz U."/>
            <person name="Brodie E.L."/>
            <person name="Williams K.H."/>
            <person name="Hubbard S.S."/>
            <person name="Banfield J.F."/>
        </authorList>
    </citation>
    <scope>NUCLEOTIDE SEQUENCE [LARGE SCALE GENOMIC DNA]</scope>
</reference>
<name>A0A1F8BJW7_9BACT</name>
<dbReference type="Pfam" id="PF10131">
    <property type="entry name" value="PTPS_related"/>
    <property type="match status" value="1"/>
</dbReference>
<dbReference type="SUPFAM" id="SSF52317">
    <property type="entry name" value="Class I glutamine amidotransferase-like"/>
    <property type="match status" value="1"/>
</dbReference>
<feature type="transmembrane region" description="Helical" evidence="1">
    <location>
        <begin position="309"/>
        <end position="331"/>
    </location>
</feature>
<evidence type="ECO:0000313" key="3">
    <source>
        <dbReference type="EMBL" id="OGM64302.1"/>
    </source>
</evidence>
<proteinExistence type="predicted"/>
<feature type="transmembrane region" description="Helical" evidence="1">
    <location>
        <begin position="412"/>
        <end position="433"/>
    </location>
</feature>